<proteinExistence type="predicted"/>
<name>A0ABY7EBD3_MYAAR</name>
<organism evidence="1 2">
    <name type="scientific">Mya arenaria</name>
    <name type="common">Soft-shell clam</name>
    <dbReference type="NCBI Taxonomy" id="6604"/>
    <lineage>
        <taxon>Eukaryota</taxon>
        <taxon>Metazoa</taxon>
        <taxon>Spiralia</taxon>
        <taxon>Lophotrochozoa</taxon>
        <taxon>Mollusca</taxon>
        <taxon>Bivalvia</taxon>
        <taxon>Autobranchia</taxon>
        <taxon>Heteroconchia</taxon>
        <taxon>Euheterodonta</taxon>
        <taxon>Imparidentia</taxon>
        <taxon>Neoheterodontei</taxon>
        <taxon>Myida</taxon>
        <taxon>Myoidea</taxon>
        <taxon>Myidae</taxon>
        <taxon>Mya</taxon>
    </lineage>
</organism>
<accession>A0ABY7EBD3</accession>
<keyword evidence="2" id="KW-1185">Reference proteome</keyword>
<evidence type="ECO:0000313" key="1">
    <source>
        <dbReference type="EMBL" id="WAR06038.1"/>
    </source>
</evidence>
<reference evidence="1" key="1">
    <citation type="submission" date="2022-11" db="EMBL/GenBank/DDBJ databases">
        <title>Centuries of genome instability and evolution in soft-shell clam transmissible cancer (bioRxiv).</title>
        <authorList>
            <person name="Hart S.F.M."/>
            <person name="Yonemitsu M.A."/>
            <person name="Giersch R.M."/>
            <person name="Beal B.F."/>
            <person name="Arriagada G."/>
            <person name="Davis B.W."/>
            <person name="Ostrander E.A."/>
            <person name="Goff S.P."/>
            <person name="Metzger M.J."/>
        </authorList>
    </citation>
    <scope>NUCLEOTIDE SEQUENCE</scope>
    <source>
        <strain evidence="1">MELC-2E11</strain>
        <tissue evidence="1">Siphon/mantle</tissue>
    </source>
</reference>
<evidence type="ECO:0000313" key="2">
    <source>
        <dbReference type="Proteomes" id="UP001164746"/>
    </source>
</evidence>
<sequence>MTRFEPYYDQVGKVLDTLDQTELQPEMWQEVATQVEQDKDNSDTTCLIQIMPSLIQITCQKIMKKGIIRPKIVLKHFL</sequence>
<dbReference type="EMBL" id="CP111016">
    <property type="protein sequence ID" value="WAR06038.1"/>
    <property type="molecule type" value="Genomic_DNA"/>
</dbReference>
<dbReference type="Proteomes" id="UP001164746">
    <property type="component" value="Chromosome 5"/>
</dbReference>
<protein>
    <submittedName>
        <fullName evidence="1">Uncharacterized protein</fullName>
    </submittedName>
</protein>
<gene>
    <name evidence="1" type="ORF">MAR_021407</name>
</gene>